<dbReference type="Gene3D" id="3.60.110.10">
    <property type="entry name" value="Carbon-nitrogen hydrolase"/>
    <property type="match status" value="1"/>
</dbReference>
<proteinExistence type="predicted"/>
<accession>B3PRK5</accession>
<evidence type="ECO:0000313" key="4">
    <source>
        <dbReference type="Proteomes" id="UP000008817"/>
    </source>
</evidence>
<reference evidence="3 4" key="1">
    <citation type="submission" date="2008-04" db="EMBL/GenBank/DDBJ databases">
        <title>Genome diversity and DNA divergence of Rhizobium etli.</title>
        <authorList>
            <person name="Gonzalez V."/>
            <person name="Acosta J.L."/>
            <person name="Santamaria R.I."/>
            <person name="Bustos P."/>
            <person name="Hernandez-Gonzalez I.L."/>
            <person name="Fernandez J.L."/>
            <person name="Diaz R."/>
            <person name="Flores M."/>
            <person name="Mora J."/>
            <person name="Palacios R."/>
            <person name="Davila G."/>
        </authorList>
    </citation>
    <scope>NUCLEOTIDE SEQUENCE [LARGE SCALE GENOMIC DNA]</scope>
    <source>
        <strain evidence="3 4">CIAT 652</strain>
    </source>
</reference>
<dbReference type="HOGENOM" id="CLU_062604_0_0_5"/>
<dbReference type="Proteomes" id="UP000008817">
    <property type="component" value="Chromosome"/>
</dbReference>
<organism evidence="3 4">
    <name type="scientific">Rhizobium etli (strain CIAT 652)</name>
    <dbReference type="NCBI Taxonomy" id="491916"/>
    <lineage>
        <taxon>Bacteria</taxon>
        <taxon>Pseudomonadati</taxon>
        <taxon>Pseudomonadota</taxon>
        <taxon>Alphaproteobacteria</taxon>
        <taxon>Hyphomicrobiales</taxon>
        <taxon>Rhizobiaceae</taxon>
        <taxon>Rhizobium/Agrobacterium group</taxon>
        <taxon>Rhizobium</taxon>
    </lineage>
</organism>
<dbReference type="InterPro" id="IPR050345">
    <property type="entry name" value="Aliph_Amidase/BUP"/>
</dbReference>
<evidence type="ECO:0000259" key="2">
    <source>
        <dbReference type="PROSITE" id="PS50263"/>
    </source>
</evidence>
<sequence>MRFAFRRVEADPWHLLDNPVTVFMELQFGEQCESGIKEEDSMLKVAAAQTFVSADIAANGRGIRKLISSAAAQGVRLISFCEGTLSGYGKFQIMAQDDWQTYDWAAQDAELRAIAELCGKLRIFAVVGGAHRLSNGHPPHNSLYVLSERGALITRYDKRFLSNSELGGWYTPGTQPIIFEVDSYRFGCAICIESQFEEVFREYERLGVDGVLFSSYGIAPYFQIALRAHAGLNCIWIIAATPVQKAHKGPAGVIGPDGDWAARCAALPEPDFAMAMLDRNDAAYDIPLQKARPWRAKARQGDIYREKMVDDPRSRDRNEY</sequence>
<dbReference type="GO" id="GO:0016811">
    <property type="term" value="F:hydrolase activity, acting on carbon-nitrogen (but not peptide) bonds, in linear amides"/>
    <property type="evidence" value="ECO:0007669"/>
    <property type="project" value="TreeGrafter"/>
</dbReference>
<dbReference type="PANTHER" id="PTHR43674">
    <property type="entry name" value="NITRILASE C965.09-RELATED"/>
    <property type="match status" value="1"/>
</dbReference>
<dbReference type="eggNOG" id="COG0388">
    <property type="taxonomic scope" value="Bacteria"/>
</dbReference>
<feature type="domain" description="CN hydrolase" evidence="2">
    <location>
        <begin position="43"/>
        <end position="279"/>
    </location>
</feature>
<evidence type="ECO:0000313" key="3">
    <source>
        <dbReference type="EMBL" id="ACE91565.1"/>
    </source>
</evidence>
<dbReference type="InterPro" id="IPR036526">
    <property type="entry name" value="C-N_Hydrolase_sf"/>
</dbReference>
<dbReference type="EMBL" id="CP001074">
    <property type="protein sequence ID" value="ACE91565.1"/>
    <property type="molecule type" value="Genomic_DNA"/>
</dbReference>
<dbReference type="SUPFAM" id="SSF56317">
    <property type="entry name" value="Carbon-nitrogen hydrolase"/>
    <property type="match status" value="1"/>
</dbReference>
<dbReference type="PROSITE" id="PS50263">
    <property type="entry name" value="CN_HYDROLASE"/>
    <property type="match status" value="1"/>
</dbReference>
<dbReference type="PANTHER" id="PTHR43674:SF16">
    <property type="entry name" value="CARBON-NITROGEN FAMILY, PUTATIVE (AFU_ORTHOLOGUE AFUA_5G02350)-RELATED"/>
    <property type="match status" value="1"/>
</dbReference>
<dbReference type="InterPro" id="IPR003010">
    <property type="entry name" value="C-N_Hydrolase"/>
</dbReference>
<evidence type="ECO:0000256" key="1">
    <source>
        <dbReference type="ARBA" id="ARBA00022801"/>
    </source>
</evidence>
<keyword evidence="1 3" id="KW-0378">Hydrolase</keyword>
<dbReference type="CDD" id="cd07197">
    <property type="entry name" value="nitrilase"/>
    <property type="match status" value="1"/>
</dbReference>
<protein>
    <submittedName>
        <fullName evidence="3">Putative hydrolase protein</fullName>
    </submittedName>
</protein>
<gene>
    <name evidence="3" type="ordered locus">RHECIAT_CH0002613</name>
</gene>
<dbReference type="Pfam" id="PF00795">
    <property type="entry name" value="CN_hydrolase"/>
    <property type="match status" value="1"/>
</dbReference>
<dbReference type="KEGG" id="rec:RHECIAT_CH0002613"/>
<name>B3PRK5_RHIE6</name>
<dbReference type="AlphaFoldDB" id="B3PRK5"/>